<dbReference type="InterPro" id="IPR036100">
    <property type="entry name" value="QueA_sf"/>
</dbReference>
<dbReference type="Gene3D" id="3.40.1780.10">
    <property type="entry name" value="QueA-like"/>
    <property type="match status" value="2"/>
</dbReference>
<feature type="non-terminal residue" evidence="5">
    <location>
        <position position="221"/>
    </location>
</feature>
<dbReference type="AlphaFoldDB" id="A0A382NE08"/>
<accession>A0A382NE08</accession>
<evidence type="ECO:0000256" key="1">
    <source>
        <dbReference type="ARBA" id="ARBA00022490"/>
    </source>
</evidence>
<organism evidence="5">
    <name type="scientific">marine metagenome</name>
    <dbReference type="NCBI Taxonomy" id="408172"/>
    <lineage>
        <taxon>unclassified sequences</taxon>
        <taxon>metagenomes</taxon>
        <taxon>ecological metagenomes</taxon>
    </lineage>
</organism>
<proteinExistence type="predicted"/>
<dbReference type="InterPro" id="IPR042118">
    <property type="entry name" value="QueA_dom1"/>
</dbReference>
<dbReference type="InterPro" id="IPR003699">
    <property type="entry name" value="QueA"/>
</dbReference>
<sequence length="221" mass="25135">MKTSDFDYFLPKELIAQTPVEPRDHSRLLLVNRESGDILDGYFYDLPNHIRKGDVLVFNDSRVVPARLYGKLKDSENAIELLLLSRLKQGNWRALVKPGRRMRTGAKFVVGQDTRKIVLGEVLEEEKSGARIVNLEGEENINDVGVLPLPPYIRERVPDAERYQTIYSKEEGSIAAPTAGLHFTGRLMKRLQEKGAEIVFVTLHVGWDSFRPLTSENPLKH</sequence>
<dbReference type="EMBL" id="UINC01099313">
    <property type="protein sequence ID" value="SVC58477.1"/>
    <property type="molecule type" value="Genomic_DNA"/>
</dbReference>
<dbReference type="FunFam" id="2.40.10.240:FF:000002">
    <property type="entry name" value="S-adenosylmethionine:tRNA ribosyltransferase-isomerase"/>
    <property type="match status" value="1"/>
</dbReference>
<evidence type="ECO:0008006" key="6">
    <source>
        <dbReference type="Google" id="ProtNLM"/>
    </source>
</evidence>
<dbReference type="GO" id="GO:0008616">
    <property type="term" value="P:tRNA queuosine(34) biosynthetic process"/>
    <property type="evidence" value="ECO:0007669"/>
    <property type="project" value="UniProtKB-KW"/>
</dbReference>
<dbReference type="Pfam" id="PF02547">
    <property type="entry name" value="Queuosine_synth"/>
    <property type="match status" value="1"/>
</dbReference>
<dbReference type="SUPFAM" id="SSF111337">
    <property type="entry name" value="QueA-like"/>
    <property type="match status" value="1"/>
</dbReference>
<keyword evidence="4" id="KW-0671">Queuosine biosynthesis</keyword>
<evidence type="ECO:0000256" key="4">
    <source>
        <dbReference type="ARBA" id="ARBA00022785"/>
    </source>
</evidence>
<protein>
    <recommendedName>
        <fullName evidence="6">S-adenosylmethionine:tRNA ribosyltransferase-isomerase</fullName>
    </recommendedName>
</protein>
<evidence type="ECO:0000313" key="5">
    <source>
        <dbReference type="EMBL" id="SVC58477.1"/>
    </source>
</evidence>
<name>A0A382NE08_9ZZZZ</name>
<keyword evidence="3" id="KW-0949">S-adenosyl-L-methionine</keyword>
<keyword evidence="2" id="KW-0808">Transferase</keyword>
<dbReference type="PANTHER" id="PTHR30307:SF0">
    <property type="entry name" value="S-ADENOSYLMETHIONINE:TRNA RIBOSYLTRANSFERASE-ISOMERASE"/>
    <property type="match status" value="1"/>
</dbReference>
<dbReference type="GO" id="GO:0051075">
    <property type="term" value="F:S-adenosylmethionine:tRNA ribosyltransferase-isomerase activity"/>
    <property type="evidence" value="ECO:0007669"/>
    <property type="project" value="TreeGrafter"/>
</dbReference>
<evidence type="ECO:0000256" key="2">
    <source>
        <dbReference type="ARBA" id="ARBA00022679"/>
    </source>
</evidence>
<evidence type="ECO:0000256" key="3">
    <source>
        <dbReference type="ARBA" id="ARBA00022691"/>
    </source>
</evidence>
<reference evidence="5" key="1">
    <citation type="submission" date="2018-05" db="EMBL/GenBank/DDBJ databases">
        <authorList>
            <person name="Lanie J.A."/>
            <person name="Ng W.-L."/>
            <person name="Kazmierczak K.M."/>
            <person name="Andrzejewski T.M."/>
            <person name="Davidsen T.M."/>
            <person name="Wayne K.J."/>
            <person name="Tettelin H."/>
            <person name="Glass J.I."/>
            <person name="Rusch D."/>
            <person name="Podicherti R."/>
            <person name="Tsui H.-C.T."/>
            <person name="Winkler M.E."/>
        </authorList>
    </citation>
    <scope>NUCLEOTIDE SEQUENCE</scope>
</reference>
<keyword evidence="1" id="KW-0963">Cytoplasm</keyword>
<dbReference type="PANTHER" id="PTHR30307">
    <property type="entry name" value="S-ADENOSYLMETHIONINE:TRNA RIBOSYLTRANSFERASE-ISOMERASE"/>
    <property type="match status" value="1"/>
</dbReference>
<gene>
    <name evidence="5" type="ORF">METZ01_LOCUS311331</name>
</gene>